<dbReference type="GO" id="GO:0006401">
    <property type="term" value="P:RNA catabolic process"/>
    <property type="evidence" value="ECO:0007669"/>
    <property type="project" value="InterPro"/>
</dbReference>
<reference evidence="1" key="1">
    <citation type="journal article" date="2015" name="Insect Biochem. Mol. Biol.">
        <title>An insight into the sialome of the horse fly, Tabanus bromius.</title>
        <authorList>
            <person name="Ribeiro J.M."/>
            <person name="Kazimirova M."/>
            <person name="Takac P."/>
            <person name="Andersen J.F."/>
            <person name="Francischetti I.M."/>
        </authorList>
    </citation>
    <scope>NUCLEOTIDE SEQUENCE</scope>
</reference>
<name>A0A0K8TT70_TABBR</name>
<feature type="non-terminal residue" evidence="1">
    <location>
        <position position="1"/>
    </location>
</feature>
<dbReference type="Gene3D" id="2.40.128.680">
    <property type="match status" value="1"/>
</dbReference>
<sequence length="127" mass="14656">LQYMPALIDGNGPMKIMEFFDSYMEETSKGTYNNAWRGHSMKGCEMTVPENYIGVVFSENNQRLCETADRNFRPTGAFQKFLYWNYDKDPSKADAFKMHFDIIGLSKTLCSEVTESSLTDFDERADK</sequence>
<accession>A0A0K8TT70</accession>
<organism evidence="1">
    <name type="scientific">Tabanus bromius</name>
    <name type="common">Band-eyed brown horse fly</name>
    <dbReference type="NCBI Taxonomy" id="304241"/>
    <lineage>
        <taxon>Eukaryota</taxon>
        <taxon>Metazoa</taxon>
        <taxon>Ecdysozoa</taxon>
        <taxon>Arthropoda</taxon>
        <taxon>Hexapoda</taxon>
        <taxon>Insecta</taxon>
        <taxon>Pterygota</taxon>
        <taxon>Neoptera</taxon>
        <taxon>Endopterygota</taxon>
        <taxon>Diptera</taxon>
        <taxon>Brachycera</taxon>
        <taxon>Tabanomorpha</taxon>
        <taxon>Tabanoidea</taxon>
        <taxon>Tabanidae</taxon>
        <taxon>Tabanus</taxon>
    </lineage>
</organism>
<dbReference type="InterPro" id="IPR013924">
    <property type="entry name" value="RNase_H2_suC"/>
</dbReference>
<dbReference type="PANTHER" id="PTHR47204">
    <property type="entry name" value="OS02G0168900 PROTEIN"/>
    <property type="match status" value="1"/>
</dbReference>
<dbReference type="GO" id="GO:0032299">
    <property type="term" value="C:ribonuclease H2 complex"/>
    <property type="evidence" value="ECO:0007669"/>
    <property type="project" value="InterPro"/>
</dbReference>
<dbReference type="Pfam" id="PF08615">
    <property type="entry name" value="RNase_H2_suC"/>
    <property type="match status" value="1"/>
</dbReference>
<dbReference type="EMBL" id="GDAI01000257">
    <property type="protein sequence ID" value="JAI17346.1"/>
    <property type="molecule type" value="mRNA"/>
</dbReference>
<evidence type="ECO:0000313" key="1">
    <source>
        <dbReference type="EMBL" id="JAI17346.1"/>
    </source>
</evidence>
<proteinExistence type="evidence at transcript level"/>
<dbReference type="CDD" id="cd09271">
    <property type="entry name" value="RNase_H2-C"/>
    <property type="match status" value="1"/>
</dbReference>
<protein>
    <submittedName>
        <fullName evidence="1">Putative ribonuclease h2 non-catalytic subunit</fullName>
    </submittedName>
</protein>
<dbReference type="AlphaFoldDB" id="A0A0K8TT70"/>
<dbReference type="PANTHER" id="PTHR47204:SF1">
    <property type="entry name" value="RIBONUCLEASE H2 SUBUNIT C"/>
    <property type="match status" value="1"/>
</dbReference>